<feature type="non-terminal residue" evidence="5">
    <location>
        <position position="1"/>
    </location>
</feature>
<dbReference type="CDD" id="cd12148">
    <property type="entry name" value="fungal_TF_MHR"/>
    <property type="match status" value="1"/>
</dbReference>
<dbReference type="InterPro" id="IPR007219">
    <property type="entry name" value="XnlR_reg_dom"/>
</dbReference>
<dbReference type="PANTHER" id="PTHR31001:SF81">
    <property type="entry name" value="ZN(II)2CYS6 TRANSCRIPTION FACTOR"/>
    <property type="match status" value="1"/>
</dbReference>
<organism evidence="5 6">
    <name type="scientific">Rhizodiscina lignyota</name>
    <dbReference type="NCBI Taxonomy" id="1504668"/>
    <lineage>
        <taxon>Eukaryota</taxon>
        <taxon>Fungi</taxon>
        <taxon>Dikarya</taxon>
        <taxon>Ascomycota</taxon>
        <taxon>Pezizomycotina</taxon>
        <taxon>Dothideomycetes</taxon>
        <taxon>Pleosporomycetidae</taxon>
        <taxon>Aulographales</taxon>
        <taxon>Rhizodiscinaceae</taxon>
        <taxon>Rhizodiscina</taxon>
    </lineage>
</organism>
<evidence type="ECO:0000313" key="5">
    <source>
        <dbReference type="EMBL" id="KAF2101824.1"/>
    </source>
</evidence>
<reference evidence="5" key="1">
    <citation type="journal article" date="2020" name="Stud. Mycol.">
        <title>101 Dothideomycetes genomes: a test case for predicting lifestyles and emergence of pathogens.</title>
        <authorList>
            <person name="Haridas S."/>
            <person name="Albert R."/>
            <person name="Binder M."/>
            <person name="Bloem J."/>
            <person name="Labutti K."/>
            <person name="Salamov A."/>
            <person name="Andreopoulos B."/>
            <person name="Baker S."/>
            <person name="Barry K."/>
            <person name="Bills G."/>
            <person name="Bluhm B."/>
            <person name="Cannon C."/>
            <person name="Castanera R."/>
            <person name="Culley D."/>
            <person name="Daum C."/>
            <person name="Ezra D."/>
            <person name="Gonzalez J."/>
            <person name="Henrissat B."/>
            <person name="Kuo A."/>
            <person name="Liang C."/>
            <person name="Lipzen A."/>
            <person name="Lutzoni F."/>
            <person name="Magnuson J."/>
            <person name="Mondo S."/>
            <person name="Nolan M."/>
            <person name="Ohm R."/>
            <person name="Pangilinan J."/>
            <person name="Park H.-J."/>
            <person name="Ramirez L."/>
            <person name="Alfaro M."/>
            <person name="Sun H."/>
            <person name="Tritt A."/>
            <person name="Yoshinaga Y."/>
            <person name="Zwiers L.-H."/>
            <person name="Turgeon B."/>
            <person name="Goodwin S."/>
            <person name="Spatafora J."/>
            <person name="Crous P."/>
            <person name="Grigoriev I."/>
        </authorList>
    </citation>
    <scope>NUCLEOTIDE SEQUENCE</scope>
    <source>
        <strain evidence="5">CBS 133067</strain>
    </source>
</reference>
<dbReference type="InterPro" id="IPR050613">
    <property type="entry name" value="Sec_Metabolite_Reg"/>
</dbReference>
<dbReference type="AlphaFoldDB" id="A0A9P4ILW6"/>
<dbReference type="GO" id="GO:0006351">
    <property type="term" value="P:DNA-templated transcription"/>
    <property type="evidence" value="ECO:0007669"/>
    <property type="project" value="InterPro"/>
</dbReference>
<dbReference type="GO" id="GO:0005634">
    <property type="term" value="C:nucleus"/>
    <property type="evidence" value="ECO:0007669"/>
    <property type="project" value="UniProtKB-SubCell"/>
</dbReference>
<comment type="subcellular location">
    <subcellularLocation>
        <location evidence="1">Nucleus</location>
    </subcellularLocation>
</comment>
<dbReference type="Proteomes" id="UP000799772">
    <property type="component" value="Unassembled WGS sequence"/>
</dbReference>
<dbReference type="SMART" id="SM00906">
    <property type="entry name" value="Fungal_trans"/>
    <property type="match status" value="1"/>
</dbReference>
<evidence type="ECO:0000259" key="4">
    <source>
        <dbReference type="SMART" id="SM00906"/>
    </source>
</evidence>
<dbReference type="PANTHER" id="PTHR31001">
    <property type="entry name" value="UNCHARACTERIZED TRANSCRIPTIONAL REGULATORY PROTEIN"/>
    <property type="match status" value="1"/>
</dbReference>
<dbReference type="EMBL" id="ML978123">
    <property type="protein sequence ID" value="KAF2101824.1"/>
    <property type="molecule type" value="Genomic_DNA"/>
</dbReference>
<dbReference type="GO" id="GO:0003677">
    <property type="term" value="F:DNA binding"/>
    <property type="evidence" value="ECO:0007669"/>
    <property type="project" value="InterPro"/>
</dbReference>
<dbReference type="GO" id="GO:0008270">
    <property type="term" value="F:zinc ion binding"/>
    <property type="evidence" value="ECO:0007669"/>
    <property type="project" value="InterPro"/>
</dbReference>
<sequence>GSKHPFSNYWTNQGGLPEVIGVLPSKEQADILVQKYFETVDAVYPIINKYQFLADYDRFWLLQPHEKHTADPALLGLHFVVYAMGTQFIELPSDQERKQVAEFYASAAHQALRISSYLNRGSFLTVQAIVLLCYFLMNDNKASDAWGFGGVLVRHVYAMGLNRDPEVVVPEATVAEKQQRRKLWQAVLFQDTFLTVLLRLPPTTTFTDVAVDSLIDEPDVVASPSNVPTTSPPMNPMSISSIAPSPSAMTTSSSTATPPPPITSNDTFYIRSMWRLANFVQPRICTPRALGHPLASSPQDKINLVATFKAIFESLPPILTTADPVTFFQLAARNPRQARQNLFLRSNYYHCLMLIQADESPRHGVSRDIQGAIDAGRSGMLAFFNLWDHFFVDAGVWWVFQHRAFEEAVYADPLFAQAKADSVRALEILDHVGSSAPEMQKTRTEVLRRAVENIRW</sequence>
<dbReference type="Pfam" id="PF04082">
    <property type="entry name" value="Fungal_trans"/>
    <property type="match status" value="1"/>
</dbReference>
<accession>A0A9P4ILW6</accession>
<feature type="compositionally biased region" description="Low complexity" evidence="3">
    <location>
        <begin position="236"/>
        <end position="256"/>
    </location>
</feature>
<protein>
    <recommendedName>
        <fullName evidence="4">Xylanolytic transcriptional activator regulatory domain-containing protein</fullName>
    </recommendedName>
</protein>
<feature type="region of interest" description="Disordered" evidence="3">
    <location>
        <begin position="221"/>
        <end position="262"/>
    </location>
</feature>
<keyword evidence="6" id="KW-1185">Reference proteome</keyword>
<evidence type="ECO:0000256" key="1">
    <source>
        <dbReference type="ARBA" id="ARBA00004123"/>
    </source>
</evidence>
<proteinExistence type="predicted"/>
<comment type="caution">
    <text evidence="5">The sequence shown here is derived from an EMBL/GenBank/DDBJ whole genome shotgun (WGS) entry which is preliminary data.</text>
</comment>
<evidence type="ECO:0000256" key="3">
    <source>
        <dbReference type="SAM" id="MobiDB-lite"/>
    </source>
</evidence>
<keyword evidence="2" id="KW-0539">Nucleus</keyword>
<feature type="domain" description="Xylanolytic transcriptional activator regulatory" evidence="4">
    <location>
        <begin position="145"/>
        <end position="220"/>
    </location>
</feature>
<gene>
    <name evidence="5" type="ORF">NA57DRAFT_34873</name>
</gene>
<evidence type="ECO:0000256" key="2">
    <source>
        <dbReference type="ARBA" id="ARBA00023242"/>
    </source>
</evidence>
<evidence type="ECO:0000313" key="6">
    <source>
        <dbReference type="Proteomes" id="UP000799772"/>
    </source>
</evidence>
<dbReference type="OrthoDB" id="2406834at2759"/>
<name>A0A9P4ILW6_9PEZI</name>